<dbReference type="Gene3D" id="3.40.50.300">
    <property type="entry name" value="P-loop containing nucleotide triphosphate hydrolases"/>
    <property type="match status" value="1"/>
</dbReference>
<dbReference type="InterPro" id="IPR003593">
    <property type="entry name" value="AAA+_ATPase"/>
</dbReference>
<feature type="region of interest" description="Disordered" evidence="5">
    <location>
        <begin position="866"/>
        <end position="1151"/>
    </location>
</feature>
<evidence type="ECO:0000259" key="6">
    <source>
        <dbReference type="SMART" id="SM00382"/>
    </source>
</evidence>
<dbReference type="AlphaFoldDB" id="A0A0C9Z8X9"/>
<keyword evidence="8" id="KW-1185">Reference proteome</keyword>
<dbReference type="EMBL" id="KN833739">
    <property type="protein sequence ID" value="KIK22454.1"/>
    <property type="molecule type" value="Genomic_DNA"/>
</dbReference>
<feature type="compositionally biased region" description="Low complexity" evidence="5">
    <location>
        <begin position="1088"/>
        <end position="1107"/>
    </location>
</feature>
<feature type="domain" description="AAA+ ATPase" evidence="6">
    <location>
        <begin position="390"/>
        <end position="523"/>
    </location>
</feature>
<sequence>MRMLSPTSGSEYHDSEPIEQQDHQEEEPDEEPVQTFTQTSRGRRIKRAQYYESQSEEDRQDPSDLFNDDNHLVRNVHNDDEDEEDQQPRRSTRSQSSKRKTEFSDFIVSDEEDSKGYSLRQRRKPPPPPPPKTLSGRISRQPQRYVPSAAAAVREQQQKRSSRNTRRSAAELDDGYVDHGSDGSSSDAEASLANAPRTSSDAGLDQDAEGEPDPDAEGELEVEQDGRPYALRRRAKINYAVPPPLEELKPPPRNRTTGARGGKKRGPGWSASGTELSRWMGIPLPADDSDSDVPLRTPRKNFGDGALLGAGAMSAGGLLPSDFAAATAGTPSNLGKIGEAALADADPLGVNQNVTFDEIGGLDDHIHALKEMTLLPLLYPEVFQRFGLTPPRGVLFHGPPGTGKTLLARALAANSFFMRKGADCLSKWVGEAERQLRLLFEEARTCQPSIIFFDEIDGLAPVRSSKQDQIHASIVSTLLALMDGMDGRGQVIVIGATNRPDAVDPALRRPGRFDREFYFPLPTVEARERILGIMTRKWQGWEGEKGAECVKGLARMTKGYGGADLRVILPLAPPPEPRQPSAAELALQVESDRKVMTVLKYRLGPILTELKRKFKRFTKRAREEYDFDAIIPTMAGDTGTAVGERDGGTGVVTEVEIVASNVTIQDMNGIVEVTNEEVEQVHHHHYGEVNGIVTDAGGSGHFRHDVHVPGEPSSSSVVPPAHSVLPQVQTQAQLQPPLSSFSSNQAQTSQIPQQEHTQQPQDRQVQPDTSEPSPLQPQLEPHPTIQLPVLYDMDLERMHLDLYKDKYLTPQNFLDDIRKIVHNATVCAHVDGDRLHKAQAMLTAAEMSVLEFDPHFGVECQRMAVRERKRREERRKAKDRGKEKENGVGIGAYAPGTRRSARHNGQQPEIRITDPLQLERRLKRARSSGELSSESPDAGPGDDKDRVESGTNPRQQKRARTASSEDDDHDPIDLIGPCGSQVRFANGGQPVQEDAMSTLALQPQQQQQQHDSHSERQQVVQNGREPDTMVIDHHRPTSSSQDSSNPFLVGSPIQPQPEKMPTMSISRLLNGDTHASSHSRNPTPTRSPHLPQNLQQSNQLPHYRPTPTTSPPRTPVRPSDDPPPSQPSAEPMVLSPSSREPSRPPTPLPDFHVDEELLSTLQCQLTSKTHQFSVEMLEQLRAICLGCVWRHRTEWNRDPLIRELLGVLDEYVDDVAADEDLPSAVDASF</sequence>
<dbReference type="GO" id="GO:0005524">
    <property type="term" value="F:ATP binding"/>
    <property type="evidence" value="ECO:0007669"/>
    <property type="project" value="UniProtKB-KW"/>
</dbReference>
<feature type="compositionally biased region" description="Polar residues" evidence="5">
    <location>
        <begin position="727"/>
        <end position="746"/>
    </location>
</feature>
<feature type="compositionally biased region" description="Basic and acidic residues" evidence="5">
    <location>
        <begin position="874"/>
        <end position="886"/>
    </location>
</feature>
<reference evidence="8" key="2">
    <citation type="submission" date="2015-01" db="EMBL/GenBank/DDBJ databases">
        <title>Evolutionary Origins and Diversification of the Mycorrhizal Mutualists.</title>
        <authorList>
            <consortium name="DOE Joint Genome Institute"/>
            <consortium name="Mycorrhizal Genomics Consortium"/>
            <person name="Kohler A."/>
            <person name="Kuo A."/>
            <person name="Nagy L.G."/>
            <person name="Floudas D."/>
            <person name="Copeland A."/>
            <person name="Barry K.W."/>
            <person name="Cichocki N."/>
            <person name="Veneault-Fourrey C."/>
            <person name="LaButti K."/>
            <person name="Lindquist E.A."/>
            <person name="Lipzen A."/>
            <person name="Lundell T."/>
            <person name="Morin E."/>
            <person name="Murat C."/>
            <person name="Riley R."/>
            <person name="Ohm R."/>
            <person name="Sun H."/>
            <person name="Tunlid A."/>
            <person name="Henrissat B."/>
            <person name="Grigoriev I.V."/>
            <person name="Hibbett D.S."/>
            <person name="Martin F."/>
        </authorList>
    </citation>
    <scope>NUCLEOTIDE SEQUENCE [LARGE SCALE GENOMIC DNA]</scope>
    <source>
        <strain evidence="8">441</strain>
    </source>
</reference>
<dbReference type="Gene3D" id="1.20.920.10">
    <property type="entry name" value="Bromodomain-like"/>
    <property type="match status" value="1"/>
</dbReference>
<evidence type="ECO:0000256" key="5">
    <source>
        <dbReference type="SAM" id="MobiDB-lite"/>
    </source>
</evidence>
<dbReference type="STRING" id="765257.A0A0C9Z8X9"/>
<keyword evidence="3" id="KW-0067">ATP-binding</keyword>
<feature type="compositionally biased region" description="Pro residues" evidence="5">
    <location>
        <begin position="1108"/>
        <end position="1126"/>
    </location>
</feature>
<dbReference type="InterPro" id="IPR027417">
    <property type="entry name" value="P-loop_NTPase"/>
</dbReference>
<feature type="compositionally biased region" description="Basic and acidic residues" evidence="5">
    <location>
        <begin position="56"/>
        <end position="78"/>
    </location>
</feature>
<dbReference type="InterPro" id="IPR003960">
    <property type="entry name" value="ATPase_AAA_CS"/>
</dbReference>
<dbReference type="SUPFAM" id="SSF47370">
    <property type="entry name" value="Bromodomain"/>
    <property type="match status" value="1"/>
</dbReference>
<reference evidence="7 8" key="1">
    <citation type="submission" date="2014-04" db="EMBL/GenBank/DDBJ databases">
        <authorList>
            <consortium name="DOE Joint Genome Institute"/>
            <person name="Kuo A."/>
            <person name="Kohler A."/>
            <person name="Costa M.D."/>
            <person name="Nagy L.G."/>
            <person name="Floudas D."/>
            <person name="Copeland A."/>
            <person name="Barry K.W."/>
            <person name="Cichocki N."/>
            <person name="Veneault-Fourrey C."/>
            <person name="LaButti K."/>
            <person name="Lindquist E.A."/>
            <person name="Lipzen A."/>
            <person name="Lundell T."/>
            <person name="Morin E."/>
            <person name="Murat C."/>
            <person name="Sun H."/>
            <person name="Tunlid A."/>
            <person name="Henrissat B."/>
            <person name="Grigoriev I.V."/>
            <person name="Hibbett D.S."/>
            <person name="Martin F."/>
            <person name="Nordberg H.P."/>
            <person name="Cantor M.N."/>
            <person name="Hua S.X."/>
        </authorList>
    </citation>
    <scope>NUCLEOTIDE SEQUENCE [LARGE SCALE GENOMIC DNA]</scope>
    <source>
        <strain evidence="7 8">441</strain>
    </source>
</reference>
<feature type="compositionally biased region" description="Basic and acidic residues" evidence="5">
    <location>
        <begin position="1024"/>
        <end position="1035"/>
    </location>
</feature>
<protein>
    <recommendedName>
        <fullName evidence="6">AAA+ ATPase domain-containing protein</fullName>
    </recommendedName>
</protein>
<accession>A0A0C9Z8X9</accession>
<feature type="compositionally biased region" description="Low complexity" evidence="5">
    <location>
        <begin position="709"/>
        <end position="726"/>
    </location>
</feature>
<gene>
    <name evidence="7" type="ORF">PISMIDRAFT_23677</name>
</gene>
<feature type="compositionally biased region" description="Polar residues" evidence="5">
    <location>
        <begin position="1"/>
        <end position="10"/>
    </location>
</feature>
<feature type="compositionally biased region" description="Acidic residues" evidence="5">
    <location>
        <begin position="204"/>
        <end position="223"/>
    </location>
</feature>
<feature type="compositionally biased region" description="Polar residues" evidence="5">
    <location>
        <begin position="1063"/>
        <end position="1086"/>
    </location>
</feature>
<keyword evidence="2" id="KW-0547">Nucleotide-binding</keyword>
<dbReference type="HOGENOM" id="CLU_000536_5_2_1"/>
<dbReference type="PANTHER" id="PTHR23069:SF0">
    <property type="entry name" value="TAT-BINDING HOMOLOG 7"/>
    <property type="match status" value="1"/>
</dbReference>
<evidence type="ECO:0000313" key="7">
    <source>
        <dbReference type="EMBL" id="KIK22454.1"/>
    </source>
</evidence>
<dbReference type="FunFam" id="3.40.50.300:FF:000061">
    <property type="entry name" value="ATPase family, AAA domain-containing 2"/>
    <property type="match status" value="1"/>
</dbReference>
<evidence type="ECO:0000313" key="8">
    <source>
        <dbReference type="Proteomes" id="UP000054018"/>
    </source>
</evidence>
<dbReference type="GO" id="GO:0045815">
    <property type="term" value="P:transcription initiation-coupled chromatin remodeling"/>
    <property type="evidence" value="ECO:0007669"/>
    <property type="project" value="TreeGrafter"/>
</dbReference>
<dbReference type="SMART" id="SM00382">
    <property type="entry name" value="AAA"/>
    <property type="match status" value="1"/>
</dbReference>
<dbReference type="Gene3D" id="1.10.8.60">
    <property type="match status" value="1"/>
</dbReference>
<dbReference type="GO" id="GO:0006337">
    <property type="term" value="P:nucleosome disassembly"/>
    <property type="evidence" value="ECO:0007669"/>
    <property type="project" value="TreeGrafter"/>
</dbReference>
<evidence type="ECO:0000256" key="1">
    <source>
        <dbReference type="ARBA" id="ARBA00006914"/>
    </source>
</evidence>
<feature type="region of interest" description="Disordered" evidence="5">
    <location>
        <begin position="690"/>
        <end position="784"/>
    </location>
</feature>
<evidence type="ECO:0000256" key="2">
    <source>
        <dbReference type="ARBA" id="ARBA00022741"/>
    </source>
</evidence>
<dbReference type="Pfam" id="PF00004">
    <property type="entry name" value="AAA"/>
    <property type="match status" value="1"/>
</dbReference>
<dbReference type="InterPro" id="IPR003959">
    <property type="entry name" value="ATPase_AAA_core"/>
</dbReference>
<dbReference type="GO" id="GO:0016887">
    <property type="term" value="F:ATP hydrolysis activity"/>
    <property type="evidence" value="ECO:0007669"/>
    <property type="project" value="InterPro"/>
</dbReference>
<dbReference type="OrthoDB" id="5421at2759"/>
<feature type="compositionally biased region" description="Polar residues" evidence="5">
    <location>
        <begin position="1037"/>
        <end position="1046"/>
    </location>
</feature>
<evidence type="ECO:0000256" key="3">
    <source>
        <dbReference type="ARBA" id="ARBA00022840"/>
    </source>
</evidence>
<dbReference type="InterPro" id="IPR045199">
    <property type="entry name" value="ATAD2-like"/>
</dbReference>
<proteinExistence type="inferred from homology"/>
<feature type="compositionally biased region" description="Low complexity" evidence="5">
    <location>
        <begin position="747"/>
        <end position="764"/>
    </location>
</feature>
<dbReference type="GO" id="GO:0005634">
    <property type="term" value="C:nucleus"/>
    <property type="evidence" value="ECO:0007669"/>
    <property type="project" value="TreeGrafter"/>
</dbReference>
<dbReference type="GO" id="GO:0003682">
    <property type="term" value="F:chromatin binding"/>
    <property type="evidence" value="ECO:0007669"/>
    <property type="project" value="TreeGrafter"/>
</dbReference>
<dbReference type="Proteomes" id="UP000054018">
    <property type="component" value="Unassembled WGS sequence"/>
</dbReference>
<dbReference type="GO" id="GO:0042393">
    <property type="term" value="F:histone binding"/>
    <property type="evidence" value="ECO:0007669"/>
    <property type="project" value="TreeGrafter"/>
</dbReference>
<name>A0A0C9Z8X9_9AGAM</name>
<feature type="compositionally biased region" description="Low complexity" evidence="5">
    <location>
        <begin position="182"/>
        <end position="193"/>
    </location>
</feature>
<feature type="region of interest" description="Disordered" evidence="5">
    <location>
        <begin position="1"/>
        <end position="294"/>
    </location>
</feature>
<dbReference type="GO" id="GO:0006334">
    <property type="term" value="P:nucleosome assembly"/>
    <property type="evidence" value="ECO:0007669"/>
    <property type="project" value="TreeGrafter"/>
</dbReference>
<comment type="similarity">
    <text evidence="1">Belongs to the AAA ATPase family.</text>
</comment>
<dbReference type="PANTHER" id="PTHR23069">
    <property type="entry name" value="AAA DOMAIN-CONTAINING"/>
    <property type="match status" value="1"/>
</dbReference>
<feature type="compositionally biased region" description="Basic and acidic residues" evidence="5">
    <location>
        <begin position="11"/>
        <end position="23"/>
    </location>
</feature>
<dbReference type="PROSITE" id="PS00674">
    <property type="entry name" value="AAA"/>
    <property type="match status" value="1"/>
</dbReference>
<dbReference type="InterPro" id="IPR036427">
    <property type="entry name" value="Bromodomain-like_sf"/>
</dbReference>
<organism evidence="7 8">
    <name type="scientific">Pisolithus microcarpus 441</name>
    <dbReference type="NCBI Taxonomy" id="765257"/>
    <lineage>
        <taxon>Eukaryota</taxon>
        <taxon>Fungi</taxon>
        <taxon>Dikarya</taxon>
        <taxon>Basidiomycota</taxon>
        <taxon>Agaricomycotina</taxon>
        <taxon>Agaricomycetes</taxon>
        <taxon>Agaricomycetidae</taxon>
        <taxon>Boletales</taxon>
        <taxon>Sclerodermatineae</taxon>
        <taxon>Pisolithaceae</taxon>
        <taxon>Pisolithus</taxon>
    </lineage>
</organism>
<dbReference type="SUPFAM" id="SSF52540">
    <property type="entry name" value="P-loop containing nucleoside triphosphate hydrolases"/>
    <property type="match status" value="1"/>
</dbReference>
<evidence type="ECO:0000256" key="4">
    <source>
        <dbReference type="ARBA" id="ARBA00023117"/>
    </source>
</evidence>
<keyword evidence="4" id="KW-0103">Bromodomain</keyword>